<evidence type="ECO:0000313" key="1">
    <source>
        <dbReference type="EMBL" id="OEH47041.1"/>
    </source>
</evidence>
<organism evidence="1 2">
    <name type="scientific">Legionella parisiensis</name>
    <dbReference type="NCBI Taxonomy" id="45071"/>
    <lineage>
        <taxon>Bacteria</taxon>
        <taxon>Pseudomonadati</taxon>
        <taxon>Pseudomonadota</taxon>
        <taxon>Gammaproteobacteria</taxon>
        <taxon>Legionellales</taxon>
        <taxon>Legionellaceae</taxon>
        <taxon>Legionella</taxon>
    </lineage>
</organism>
<reference evidence="1 2" key="1">
    <citation type="submission" date="2016-02" db="EMBL/GenBank/DDBJ databases">
        <title>Secondary metabolites in Legionella.</title>
        <authorList>
            <person name="Tobias N.J."/>
            <person name="Bode H.B."/>
        </authorList>
    </citation>
    <scope>NUCLEOTIDE SEQUENCE [LARGE SCALE GENOMIC DNA]</scope>
    <source>
        <strain evidence="1 2">DSM 19216</strain>
    </source>
</reference>
<dbReference type="Proteomes" id="UP000095229">
    <property type="component" value="Unassembled WGS sequence"/>
</dbReference>
<gene>
    <name evidence="1" type="ORF">lpari_01947</name>
</gene>
<accession>A0A1E5JR88</accession>
<dbReference type="EMBL" id="LSOG01000058">
    <property type="protein sequence ID" value="OEH47041.1"/>
    <property type="molecule type" value="Genomic_DNA"/>
</dbReference>
<sequence>MKDPREQIKLGALEKRWLHSPVSLVLVDNMNACWYG</sequence>
<protein>
    <submittedName>
        <fullName evidence="1">Uncharacterized protein</fullName>
    </submittedName>
</protein>
<evidence type="ECO:0000313" key="2">
    <source>
        <dbReference type="Proteomes" id="UP000095229"/>
    </source>
</evidence>
<proteinExistence type="predicted"/>
<dbReference type="AlphaFoldDB" id="A0A1E5JR88"/>
<comment type="caution">
    <text evidence="1">The sequence shown here is derived from an EMBL/GenBank/DDBJ whole genome shotgun (WGS) entry which is preliminary data.</text>
</comment>
<keyword evidence="2" id="KW-1185">Reference proteome</keyword>
<name>A0A1E5JR88_9GAMM</name>